<reference evidence="5 6" key="1">
    <citation type="submission" date="2019-08" db="EMBL/GenBank/DDBJ databases">
        <title>Amphibian skin-associated Pigmentiphaga: genome sequence and occurrence across geography and hosts.</title>
        <authorList>
            <person name="Bletz M.C."/>
            <person name="Bunk B."/>
            <person name="Sproeer C."/>
            <person name="Biwer P."/>
            <person name="Reiter S."/>
            <person name="Rabemananjara F.C.E."/>
            <person name="Schulz S."/>
            <person name="Overmann J."/>
            <person name="Vences M."/>
        </authorList>
    </citation>
    <scope>NUCLEOTIDE SEQUENCE [LARGE SCALE GENOMIC DNA]</scope>
    <source>
        <strain evidence="5 6">Mada1488</strain>
    </source>
</reference>
<dbReference type="SUPFAM" id="SSF53850">
    <property type="entry name" value="Periplasmic binding protein-like II"/>
    <property type="match status" value="1"/>
</dbReference>
<feature type="compositionally biased region" description="Basic and acidic residues" evidence="3">
    <location>
        <begin position="415"/>
        <end position="431"/>
    </location>
</feature>
<dbReference type="OrthoDB" id="4393730at2"/>
<dbReference type="PANTHER" id="PTHR43649">
    <property type="entry name" value="ARABINOSE-BINDING PROTEIN-RELATED"/>
    <property type="match status" value="1"/>
</dbReference>
<gene>
    <name evidence="5" type="ORF">FXN63_25055</name>
</gene>
<feature type="chain" id="PRO_5022793902" evidence="4">
    <location>
        <begin position="30"/>
        <end position="431"/>
    </location>
</feature>
<proteinExistence type="inferred from homology"/>
<comment type="subcellular location">
    <subcellularLocation>
        <location evidence="1">Periplasm</location>
    </subcellularLocation>
</comment>
<evidence type="ECO:0000256" key="3">
    <source>
        <dbReference type="SAM" id="MobiDB-lite"/>
    </source>
</evidence>
<keyword evidence="6" id="KW-1185">Reference proteome</keyword>
<dbReference type="InterPro" id="IPR050490">
    <property type="entry name" value="Bact_solute-bd_prot1"/>
</dbReference>
<organism evidence="5 6">
    <name type="scientific">Pigmentiphaga aceris</name>
    <dbReference type="NCBI Taxonomy" id="1940612"/>
    <lineage>
        <taxon>Bacteria</taxon>
        <taxon>Pseudomonadati</taxon>
        <taxon>Pseudomonadota</taxon>
        <taxon>Betaproteobacteria</taxon>
        <taxon>Burkholderiales</taxon>
        <taxon>Alcaligenaceae</taxon>
        <taxon>Pigmentiphaga</taxon>
    </lineage>
</organism>
<dbReference type="AlphaFoldDB" id="A0A5C0B6Y5"/>
<accession>A0A5C0B6Y5</accession>
<name>A0A5C0B6Y5_9BURK</name>
<sequence length="431" mass="47325">MTSWFTPLRRFAACLGATTLLSAALPASAVELSFYYPVAVGGPVTKTLDDMAASFEKENPGITIKPVYAGSYQDTIAKVLTAAKGGAAPNVAVLLSTDMFTLIDENVITPFDKVANTPADQEWFKSFYPGFMANSQTGGKTWGIPFQRSTVVMYWNKDLFKEAGLDPNRAPKDWNELVEFGKKLTKRDAAGNVTTWGVQVPSSGFPYWLFQCFTTENGVELMNSAGTETYFDKPAVVEALQYWVDLSRKHAIHPPGVVEWGTTPKDFFERKAAIIWTTTGNLTNIRANAKFDFGVAMLPAGKQPGSPTGGGNFYLFDKNTPEQNAAALKFVKWMTEPKRAAEWAIATGYVAVSPAAWETPEMKKYVADFPAPIVARDQLKYAVAELSTHENQRVTKALNDGLQAALTGAKTPEAAMKDSQREADRILRSYR</sequence>
<dbReference type="EMBL" id="CP043046">
    <property type="protein sequence ID" value="QEI08751.1"/>
    <property type="molecule type" value="Genomic_DNA"/>
</dbReference>
<feature type="region of interest" description="Disordered" evidence="3">
    <location>
        <begin position="409"/>
        <end position="431"/>
    </location>
</feature>
<dbReference type="Gene3D" id="3.40.190.10">
    <property type="entry name" value="Periplasmic binding protein-like II"/>
    <property type="match status" value="2"/>
</dbReference>
<evidence type="ECO:0000256" key="2">
    <source>
        <dbReference type="ARBA" id="ARBA00008520"/>
    </source>
</evidence>
<keyword evidence="4" id="KW-0732">Signal</keyword>
<dbReference type="GO" id="GO:0042597">
    <property type="term" value="C:periplasmic space"/>
    <property type="evidence" value="ECO:0007669"/>
    <property type="project" value="UniProtKB-SubCell"/>
</dbReference>
<evidence type="ECO:0000313" key="5">
    <source>
        <dbReference type="EMBL" id="QEI08751.1"/>
    </source>
</evidence>
<dbReference type="CDD" id="cd14748">
    <property type="entry name" value="PBP2_UgpB"/>
    <property type="match status" value="1"/>
</dbReference>
<evidence type="ECO:0000256" key="1">
    <source>
        <dbReference type="ARBA" id="ARBA00004418"/>
    </source>
</evidence>
<evidence type="ECO:0000256" key="4">
    <source>
        <dbReference type="SAM" id="SignalP"/>
    </source>
</evidence>
<evidence type="ECO:0000313" key="6">
    <source>
        <dbReference type="Proteomes" id="UP000325161"/>
    </source>
</evidence>
<protein>
    <submittedName>
        <fullName evidence="5">ABC transporter substrate-binding protein</fullName>
    </submittedName>
</protein>
<feature type="signal peptide" evidence="4">
    <location>
        <begin position="1"/>
        <end position="29"/>
    </location>
</feature>
<dbReference type="Proteomes" id="UP000325161">
    <property type="component" value="Chromosome"/>
</dbReference>
<dbReference type="KEGG" id="pacr:FXN63_25055"/>
<dbReference type="InterPro" id="IPR006059">
    <property type="entry name" value="SBP"/>
</dbReference>
<dbReference type="Pfam" id="PF13416">
    <property type="entry name" value="SBP_bac_8"/>
    <property type="match status" value="1"/>
</dbReference>
<dbReference type="PANTHER" id="PTHR43649:SF30">
    <property type="entry name" value="ABC TRANSPORTER SUBSTRATE-BINDING PROTEIN"/>
    <property type="match status" value="1"/>
</dbReference>
<comment type="similarity">
    <text evidence="2">Belongs to the bacterial solute-binding protein 1 family.</text>
</comment>